<evidence type="ECO:0000256" key="2">
    <source>
        <dbReference type="SAM" id="Phobius"/>
    </source>
</evidence>
<sequence>MAEEEEPKKKEESAEEGKAEKKGSPVAGIAVVVLLLAAAGGGVFLFVNGSGDDPKEKPRISQEYAEVDLGSVSYNLPMGSSAMVIDRTFSCNPVLILNHKIEKVAELLPLV</sequence>
<gene>
    <name evidence="3" type="ORF">METZ01_LOCUS323127</name>
</gene>
<keyword evidence="2" id="KW-0812">Transmembrane</keyword>
<feature type="region of interest" description="Disordered" evidence="1">
    <location>
        <begin position="1"/>
        <end position="23"/>
    </location>
</feature>
<protein>
    <submittedName>
        <fullName evidence="3">Uncharacterized protein</fullName>
    </submittedName>
</protein>
<keyword evidence="2" id="KW-0472">Membrane</keyword>
<feature type="transmembrane region" description="Helical" evidence="2">
    <location>
        <begin position="26"/>
        <end position="47"/>
    </location>
</feature>
<evidence type="ECO:0000313" key="3">
    <source>
        <dbReference type="EMBL" id="SVC70273.1"/>
    </source>
</evidence>
<name>A0A382PA67_9ZZZZ</name>
<accession>A0A382PA67</accession>
<dbReference type="EMBL" id="UINC01105955">
    <property type="protein sequence ID" value="SVC70273.1"/>
    <property type="molecule type" value="Genomic_DNA"/>
</dbReference>
<evidence type="ECO:0000256" key="1">
    <source>
        <dbReference type="SAM" id="MobiDB-lite"/>
    </source>
</evidence>
<feature type="non-terminal residue" evidence="3">
    <location>
        <position position="111"/>
    </location>
</feature>
<proteinExistence type="predicted"/>
<reference evidence="3" key="1">
    <citation type="submission" date="2018-05" db="EMBL/GenBank/DDBJ databases">
        <authorList>
            <person name="Lanie J.A."/>
            <person name="Ng W.-L."/>
            <person name="Kazmierczak K.M."/>
            <person name="Andrzejewski T.M."/>
            <person name="Davidsen T.M."/>
            <person name="Wayne K.J."/>
            <person name="Tettelin H."/>
            <person name="Glass J.I."/>
            <person name="Rusch D."/>
            <person name="Podicherti R."/>
            <person name="Tsui H.-C.T."/>
            <person name="Winkler M.E."/>
        </authorList>
    </citation>
    <scope>NUCLEOTIDE SEQUENCE</scope>
</reference>
<dbReference type="AlphaFoldDB" id="A0A382PA67"/>
<keyword evidence="2" id="KW-1133">Transmembrane helix</keyword>
<organism evidence="3">
    <name type="scientific">marine metagenome</name>
    <dbReference type="NCBI Taxonomy" id="408172"/>
    <lineage>
        <taxon>unclassified sequences</taxon>
        <taxon>metagenomes</taxon>
        <taxon>ecological metagenomes</taxon>
    </lineage>
</organism>